<comment type="subcellular location">
    <subcellularLocation>
        <location evidence="1">Cell membrane</location>
        <topology evidence="1">Multi-pass membrane protein</topology>
    </subcellularLocation>
</comment>
<proteinExistence type="predicted"/>
<evidence type="ECO:0000256" key="1">
    <source>
        <dbReference type="ARBA" id="ARBA00004651"/>
    </source>
</evidence>
<evidence type="ECO:0000313" key="10">
    <source>
        <dbReference type="EMBL" id="KAI7839791.1"/>
    </source>
</evidence>
<protein>
    <submittedName>
        <fullName evidence="10">Uncharacterized protein</fullName>
    </submittedName>
</protein>
<evidence type="ECO:0000256" key="2">
    <source>
        <dbReference type="ARBA" id="ARBA00022448"/>
    </source>
</evidence>
<name>A0AAD5DPA6_9CHLO</name>
<feature type="compositionally biased region" description="Polar residues" evidence="8">
    <location>
        <begin position="1028"/>
        <end position="1039"/>
    </location>
</feature>
<keyword evidence="2" id="KW-0813">Transport</keyword>
<evidence type="ECO:0000256" key="5">
    <source>
        <dbReference type="ARBA" id="ARBA00022989"/>
    </source>
</evidence>
<organism evidence="10 11">
    <name type="scientific">Chlorella ohadii</name>
    <dbReference type="NCBI Taxonomy" id="2649997"/>
    <lineage>
        <taxon>Eukaryota</taxon>
        <taxon>Viridiplantae</taxon>
        <taxon>Chlorophyta</taxon>
        <taxon>core chlorophytes</taxon>
        <taxon>Trebouxiophyceae</taxon>
        <taxon>Chlorellales</taxon>
        <taxon>Chlorellaceae</taxon>
        <taxon>Chlorella clade</taxon>
        <taxon>Chlorella</taxon>
    </lineage>
</organism>
<keyword evidence="11" id="KW-1185">Reference proteome</keyword>
<dbReference type="InterPro" id="IPR044669">
    <property type="entry name" value="YneE/VCCN1/2-like"/>
</dbReference>
<keyword evidence="7 9" id="KW-0472">Membrane</keyword>
<feature type="transmembrane region" description="Helical" evidence="9">
    <location>
        <begin position="725"/>
        <end position="748"/>
    </location>
</feature>
<feature type="compositionally biased region" description="Gly residues" evidence="8">
    <location>
        <begin position="653"/>
        <end position="666"/>
    </location>
</feature>
<dbReference type="EMBL" id="JADXDR010000095">
    <property type="protein sequence ID" value="KAI7839791.1"/>
    <property type="molecule type" value="Genomic_DNA"/>
</dbReference>
<dbReference type="GO" id="GO:0005886">
    <property type="term" value="C:plasma membrane"/>
    <property type="evidence" value="ECO:0007669"/>
    <property type="project" value="UniProtKB-SubCell"/>
</dbReference>
<dbReference type="Proteomes" id="UP001205105">
    <property type="component" value="Unassembled WGS sequence"/>
</dbReference>
<keyword evidence="3" id="KW-1003">Cell membrane</keyword>
<keyword evidence="5 9" id="KW-1133">Transmembrane helix</keyword>
<evidence type="ECO:0000256" key="3">
    <source>
        <dbReference type="ARBA" id="ARBA00022475"/>
    </source>
</evidence>
<comment type="caution">
    <text evidence="10">The sequence shown here is derived from an EMBL/GenBank/DDBJ whole genome shotgun (WGS) entry which is preliminary data.</text>
</comment>
<dbReference type="Pfam" id="PF25539">
    <property type="entry name" value="Bestrophin_2"/>
    <property type="match status" value="1"/>
</dbReference>
<accession>A0AAD5DPA6</accession>
<dbReference type="GO" id="GO:0005254">
    <property type="term" value="F:chloride channel activity"/>
    <property type="evidence" value="ECO:0007669"/>
    <property type="project" value="InterPro"/>
</dbReference>
<evidence type="ECO:0000256" key="7">
    <source>
        <dbReference type="ARBA" id="ARBA00023136"/>
    </source>
</evidence>
<sequence length="1061" mass="110828">MGDLDLVVHLNRNSGLQDLRLCSSQLQWNMGNCAAMLRCLTRLELESSEGPLGPLIELTTLPMLRMLRLRDRGGCNSGAILYPPAPVEFEALQQYSFERACGWLQLTQLVFAPAAAVGSGSLPAQLVAATASGSGSSSGSGQLPAALVASPGQLWRLELRGTQLAGLPTGPYLKGLRGVTLGSGALAPPHLPLPALAAATALTHLALEQSELDEDAEAVVWEALPQLEWLQLGAMAGQDATSILDQLLPYFEQPEAAARAGEHALELARQVYAVARDPSLEACNTGGGLERRMLALAQALTAWAPQAAGALEAWIGNLDTQPVVLVPLTTACNCLAAIANMATRLGVQPGAAFRIAAACQLVFGAGRLSVLQGLCHMLQRLFWYDGPDAGPNGRPAPAEAQAACAAHVAAAGVLAGMAAAAVSANGGSAGQDVGPALVDLASSLWMALRAVPSLAGTAALAPIEALLSALPQDDTSTRIKAGIVITLAEDSILSGRWAAVLARSGMLAAGLIAVAHLLPPSEDGDDELAFETLAQVAAVLTALHGAAEAAIADGAASGLPDSLAAQLGTAASAVQEPMQALLRYVTANVDGGLDQLMVQLRPLLQPAADLAALMQQYYALPEIDQPHRLAVAQAAAGRCCAYLRCANAGGEGGPAAGKGQVQGGNGAAPPAPSEPEPTYSWFSPEWKEDRRRKKGRTVFDFERWQKHRSSARYLRHMAGMFSSSVIQGLAAPLAYVVAVSIGVAAYYTAAAKGAVPLYPALKVMASAPFSLTSFALSLLLVFRTNSSYGRWDEARKMWGQVVNRSRDIARQALAYIPAAQAHLQDVICRWTIAYTRALMCHLRQGEDLEAELAGTLTPAELSALMAAKHRPNFCTQVLSAAVREAQLPGAGPTSREPTAAVPAGAAYRMDENITVFVEVSGGCERILRTPIPLGYTRHTSRFLMLWLTMLPFSLWESCGLAMIPVAALVAFLLLGVEEIGVQIEEPFSILPLEVISTTIEGNIRELQATHGAAAAVPSPINDFIRPPQLQSPEGNSSNVVGAPNLATAGAPAGRPSGGGAR</sequence>
<feature type="transmembrane region" description="Helical" evidence="9">
    <location>
        <begin position="943"/>
        <end position="976"/>
    </location>
</feature>
<evidence type="ECO:0000256" key="9">
    <source>
        <dbReference type="SAM" id="Phobius"/>
    </source>
</evidence>
<feature type="region of interest" description="Disordered" evidence="8">
    <location>
        <begin position="1025"/>
        <end position="1061"/>
    </location>
</feature>
<feature type="region of interest" description="Disordered" evidence="8">
    <location>
        <begin position="653"/>
        <end position="681"/>
    </location>
</feature>
<gene>
    <name evidence="10" type="ORF">COHA_006590</name>
</gene>
<dbReference type="AlphaFoldDB" id="A0AAD5DPA6"/>
<evidence type="ECO:0000256" key="8">
    <source>
        <dbReference type="SAM" id="MobiDB-lite"/>
    </source>
</evidence>
<evidence type="ECO:0000313" key="11">
    <source>
        <dbReference type="Proteomes" id="UP001205105"/>
    </source>
</evidence>
<feature type="transmembrane region" description="Helical" evidence="9">
    <location>
        <begin position="760"/>
        <end position="782"/>
    </location>
</feature>
<keyword evidence="4 9" id="KW-0812">Transmembrane</keyword>
<dbReference type="PANTHER" id="PTHR33281">
    <property type="entry name" value="UPF0187 PROTEIN YNEE"/>
    <property type="match status" value="1"/>
</dbReference>
<reference evidence="10" key="1">
    <citation type="submission" date="2020-11" db="EMBL/GenBank/DDBJ databases">
        <title>Chlorella ohadii genome sequencing and assembly.</title>
        <authorList>
            <person name="Murik O."/>
            <person name="Treves H."/>
            <person name="Kedem I."/>
            <person name="Shotland Y."/>
            <person name="Kaplan A."/>
        </authorList>
    </citation>
    <scope>NUCLEOTIDE SEQUENCE</scope>
    <source>
        <strain evidence="10">1</strain>
    </source>
</reference>
<dbReference type="PANTHER" id="PTHR33281:SF19">
    <property type="entry name" value="VOLTAGE-DEPENDENT ANION CHANNEL-FORMING PROTEIN YNEE"/>
    <property type="match status" value="1"/>
</dbReference>
<evidence type="ECO:0000256" key="4">
    <source>
        <dbReference type="ARBA" id="ARBA00022692"/>
    </source>
</evidence>
<evidence type="ECO:0000256" key="6">
    <source>
        <dbReference type="ARBA" id="ARBA00023065"/>
    </source>
</evidence>
<keyword evidence="6" id="KW-0406">Ion transport</keyword>